<evidence type="ECO:0000256" key="4">
    <source>
        <dbReference type="ARBA" id="ARBA00022679"/>
    </source>
</evidence>
<dbReference type="InterPro" id="IPR024932">
    <property type="entry name" value="ApbE"/>
</dbReference>
<dbReference type="PANTHER" id="PTHR30040">
    <property type="entry name" value="THIAMINE BIOSYNTHESIS LIPOPROTEIN APBE"/>
    <property type="match status" value="1"/>
</dbReference>
<dbReference type="RefSeq" id="WP_007045865.1">
    <property type="nucleotide sequence ID" value="NZ_GG704769.1"/>
</dbReference>
<evidence type="ECO:0000313" key="12">
    <source>
        <dbReference type="EMBL" id="EFB77266.1"/>
    </source>
</evidence>
<dbReference type="eggNOG" id="COG1477">
    <property type="taxonomic scope" value="Bacteria"/>
</dbReference>
<evidence type="ECO:0000256" key="11">
    <source>
        <dbReference type="PIRSR" id="PIRSR006268-2"/>
    </source>
</evidence>
<dbReference type="Pfam" id="PF02424">
    <property type="entry name" value="ApbE"/>
    <property type="match status" value="1"/>
</dbReference>
<dbReference type="STRING" id="411471.SUBVAR_04426"/>
<keyword evidence="6 10" id="KW-0274">FAD</keyword>
<keyword evidence="3 10" id="KW-0285">Flavoprotein</keyword>
<proteinExistence type="inferred from homology"/>
<evidence type="ECO:0000256" key="8">
    <source>
        <dbReference type="ARBA" id="ARBA00031306"/>
    </source>
</evidence>
<dbReference type="EMBL" id="ACBY02000013">
    <property type="protein sequence ID" value="EFB77266.1"/>
    <property type="molecule type" value="Genomic_DNA"/>
</dbReference>
<evidence type="ECO:0000256" key="1">
    <source>
        <dbReference type="ARBA" id="ARBA00011955"/>
    </source>
</evidence>
<comment type="cofactor">
    <cofactor evidence="11">
        <name>Mg(2+)</name>
        <dbReference type="ChEBI" id="CHEBI:18420"/>
    </cofactor>
    <cofactor evidence="11">
        <name>Mn(2+)</name>
        <dbReference type="ChEBI" id="CHEBI:29035"/>
    </cofactor>
    <text evidence="11">Magnesium. Can also use manganese.</text>
</comment>
<dbReference type="Gene3D" id="3.10.520.10">
    <property type="entry name" value="ApbE-like domains"/>
    <property type="match status" value="1"/>
</dbReference>
<comment type="similarity">
    <text evidence="10">Belongs to the ApbE family.</text>
</comment>
<organism evidence="12 13">
    <name type="scientific">Subdoligranulum variabile DSM 15176</name>
    <dbReference type="NCBI Taxonomy" id="411471"/>
    <lineage>
        <taxon>Bacteria</taxon>
        <taxon>Bacillati</taxon>
        <taxon>Bacillota</taxon>
        <taxon>Clostridia</taxon>
        <taxon>Eubacteriales</taxon>
        <taxon>Oscillospiraceae</taxon>
        <taxon>Subdoligranulum</taxon>
    </lineage>
</organism>
<evidence type="ECO:0000256" key="6">
    <source>
        <dbReference type="ARBA" id="ARBA00022827"/>
    </source>
</evidence>
<keyword evidence="5 10" id="KW-0479">Metal-binding</keyword>
<dbReference type="GO" id="GO:0046872">
    <property type="term" value="F:metal ion binding"/>
    <property type="evidence" value="ECO:0007669"/>
    <property type="project" value="UniProtKB-UniRule"/>
</dbReference>
<sequence>MTSRLPRIGLALAAAVLLAAIVVTSAVNRRTLYTTTWFDLFDTVSVVKGYARSQAEWDEQMEALHADLLHYHQLFDIYHSYDGMVNLCDVNARAAEAPVAVEDDLYGFLDWCANTIYSETDGATNIAAGAVLSLWHDARESDAPAPPDSARIEQALGHISMENLQLDAAAHTVFFADAAMSLDVGAVGKGYAVEKAAEAAQARGLDSALLNIGGNLRAIGEKANSEGAWTVGVENPWGNEPTYIQTLTLPDGYSLIVSGDYQRYFEYEGVRYSHLIDLTTGYPARYCSSVAILAPAGGGGTGDALSTALFCLPEETGRTVLENAEGYEALWMYPDGSTTQSDGWTGQPTE</sequence>
<gene>
    <name evidence="12" type="ORF">SUBVAR_04426</name>
</gene>
<comment type="caution">
    <text evidence="12">The sequence shown here is derived from an EMBL/GenBank/DDBJ whole genome shotgun (WGS) entry which is preliminary data.</text>
</comment>
<keyword evidence="7 10" id="KW-0460">Magnesium</keyword>
<dbReference type="Proteomes" id="UP000003438">
    <property type="component" value="Unassembled WGS sequence"/>
</dbReference>
<keyword evidence="13" id="KW-1185">Reference proteome</keyword>
<evidence type="ECO:0000256" key="10">
    <source>
        <dbReference type="PIRNR" id="PIRNR006268"/>
    </source>
</evidence>
<dbReference type="GO" id="GO:0016740">
    <property type="term" value="F:transferase activity"/>
    <property type="evidence" value="ECO:0007669"/>
    <property type="project" value="UniProtKB-UniRule"/>
</dbReference>
<dbReference type="HOGENOM" id="CLU_044403_1_1_9"/>
<name>D1PJA6_9FIRM</name>
<dbReference type="OrthoDB" id="9778595at2"/>
<dbReference type="PANTHER" id="PTHR30040:SF2">
    <property type="entry name" value="FAD:PROTEIN FMN TRANSFERASE"/>
    <property type="match status" value="1"/>
</dbReference>
<feature type="binding site" evidence="11">
    <location>
        <position position="303"/>
    </location>
    <ligand>
        <name>Mg(2+)</name>
        <dbReference type="ChEBI" id="CHEBI:18420"/>
    </ligand>
</feature>
<feature type="binding site" evidence="11">
    <location>
        <position position="307"/>
    </location>
    <ligand>
        <name>Mg(2+)</name>
        <dbReference type="ChEBI" id="CHEBI:18420"/>
    </ligand>
</feature>
<dbReference type="EC" id="2.7.1.180" evidence="1 10"/>
<keyword evidence="4 10" id="KW-0808">Transferase</keyword>
<dbReference type="InterPro" id="IPR003374">
    <property type="entry name" value="ApbE-like_sf"/>
</dbReference>
<evidence type="ECO:0000256" key="3">
    <source>
        <dbReference type="ARBA" id="ARBA00022630"/>
    </source>
</evidence>
<dbReference type="AlphaFoldDB" id="D1PJA6"/>
<dbReference type="SUPFAM" id="SSF143631">
    <property type="entry name" value="ApbE-like"/>
    <property type="match status" value="1"/>
</dbReference>
<evidence type="ECO:0000313" key="13">
    <source>
        <dbReference type="Proteomes" id="UP000003438"/>
    </source>
</evidence>
<evidence type="ECO:0000256" key="7">
    <source>
        <dbReference type="ARBA" id="ARBA00022842"/>
    </source>
</evidence>
<feature type="binding site" evidence="11">
    <location>
        <position position="186"/>
    </location>
    <ligand>
        <name>Mg(2+)</name>
        <dbReference type="ChEBI" id="CHEBI:18420"/>
    </ligand>
</feature>
<dbReference type="PIRSF" id="PIRSF006268">
    <property type="entry name" value="ApbE"/>
    <property type="match status" value="1"/>
</dbReference>
<accession>D1PJA6</accession>
<protein>
    <recommendedName>
        <fullName evidence="2 10">FAD:protein FMN transferase</fullName>
        <ecNumber evidence="1 10">2.7.1.180</ecNumber>
    </recommendedName>
    <alternativeName>
        <fullName evidence="8 10">Flavin transferase</fullName>
    </alternativeName>
</protein>
<evidence type="ECO:0000256" key="2">
    <source>
        <dbReference type="ARBA" id="ARBA00016337"/>
    </source>
</evidence>
<evidence type="ECO:0000256" key="5">
    <source>
        <dbReference type="ARBA" id="ARBA00022723"/>
    </source>
</evidence>
<reference evidence="12" key="1">
    <citation type="submission" date="2009-12" db="EMBL/GenBank/DDBJ databases">
        <authorList>
            <person name="Weinstock G."/>
            <person name="Sodergren E."/>
            <person name="Clifton S."/>
            <person name="Fulton L."/>
            <person name="Fulton B."/>
            <person name="Courtney L."/>
            <person name="Fronick C."/>
            <person name="Harrison M."/>
            <person name="Strong C."/>
            <person name="Farmer C."/>
            <person name="Delahaunty K."/>
            <person name="Markovic C."/>
            <person name="Hall O."/>
            <person name="Minx P."/>
            <person name="Tomlinson C."/>
            <person name="Mitreva M."/>
            <person name="Nelson J."/>
            <person name="Hou S."/>
            <person name="Wollam A."/>
            <person name="Pepin K.H."/>
            <person name="Johnson M."/>
            <person name="Bhonagiri V."/>
            <person name="Nash W.E."/>
            <person name="Warren W."/>
            <person name="Chinwalla A."/>
            <person name="Mardis E.R."/>
            <person name="Wilson R.K."/>
        </authorList>
    </citation>
    <scope>NUCLEOTIDE SEQUENCE [LARGE SCALE GENOMIC DNA]</scope>
    <source>
        <strain evidence="12">DSM 15176</strain>
    </source>
</reference>
<evidence type="ECO:0000256" key="9">
    <source>
        <dbReference type="ARBA" id="ARBA00048540"/>
    </source>
</evidence>
<comment type="catalytic activity">
    <reaction evidence="9 10">
        <text>L-threonyl-[protein] + FAD = FMN-L-threonyl-[protein] + AMP + H(+)</text>
        <dbReference type="Rhea" id="RHEA:36847"/>
        <dbReference type="Rhea" id="RHEA-COMP:11060"/>
        <dbReference type="Rhea" id="RHEA-COMP:11061"/>
        <dbReference type="ChEBI" id="CHEBI:15378"/>
        <dbReference type="ChEBI" id="CHEBI:30013"/>
        <dbReference type="ChEBI" id="CHEBI:57692"/>
        <dbReference type="ChEBI" id="CHEBI:74257"/>
        <dbReference type="ChEBI" id="CHEBI:456215"/>
        <dbReference type="EC" id="2.7.1.180"/>
    </reaction>
</comment>